<organism evidence="1 2">
    <name type="scientific">Laccaria amethystina LaAM-08-1</name>
    <dbReference type="NCBI Taxonomy" id="1095629"/>
    <lineage>
        <taxon>Eukaryota</taxon>
        <taxon>Fungi</taxon>
        <taxon>Dikarya</taxon>
        <taxon>Basidiomycota</taxon>
        <taxon>Agaricomycotina</taxon>
        <taxon>Agaricomycetes</taxon>
        <taxon>Agaricomycetidae</taxon>
        <taxon>Agaricales</taxon>
        <taxon>Agaricineae</taxon>
        <taxon>Hydnangiaceae</taxon>
        <taxon>Laccaria</taxon>
    </lineage>
</organism>
<evidence type="ECO:0000313" key="1">
    <source>
        <dbReference type="EMBL" id="KIJ90077.1"/>
    </source>
</evidence>
<dbReference type="OrthoDB" id="3268967at2759"/>
<gene>
    <name evidence="1" type="ORF">K443DRAFT_117141</name>
</gene>
<dbReference type="EMBL" id="KN839297">
    <property type="protein sequence ID" value="KIJ90077.1"/>
    <property type="molecule type" value="Genomic_DNA"/>
</dbReference>
<accession>A0A0C9X0I2</accession>
<evidence type="ECO:0008006" key="3">
    <source>
        <dbReference type="Google" id="ProtNLM"/>
    </source>
</evidence>
<protein>
    <recommendedName>
        <fullName evidence="3">Reverse transcriptase RNase H-like domain-containing protein</fullName>
    </recommendedName>
</protein>
<dbReference type="STRING" id="1095629.A0A0C9X0I2"/>
<sequence length="148" mass="16595">MSRRQLCWIEELSIYDCLFVYVKGEDNLVADVLSRLPYKYVEKSEQATAEHDAAYPFSYHAEDPVTVFAPTAKPAMCAIVAALVDAAPKNSFRVTIDDELLTKVKMSYKNDAWCQKLLRASQGLPSVQNKDGLWYIGESLVVPKESGL</sequence>
<reference evidence="1 2" key="1">
    <citation type="submission" date="2014-04" db="EMBL/GenBank/DDBJ databases">
        <authorList>
            <consortium name="DOE Joint Genome Institute"/>
            <person name="Kuo A."/>
            <person name="Kohler A."/>
            <person name="Nagy L.G."/>
            <person name="Floudas D."/>
            <person name="Copeland A."/>
            <person name="Barry K.W."/>
            <person name="Cichocki N."/>
            <person name="Veneault-Fourrey C."/>
            <person name="LaButti K."/>
            <person name="Lindquist E.A."/>
            <person name="Lipzen A."/>
            <person name="Lundell T."/>
            <person name="Morin E."/>
            <person name="Murat C."/>
            <person name="Sun H."/>
            <person name="Tunlid A."/>
            <person name="Henrissat B."/>
            <person name="Grigoriev I.V."/>
            <person name="Hibbett D.S."/>
            <person name="Martin F."/>
            <person name="Nordberg H.P."/>
            <person name="Cantor M.N."/>
            <person name="Hua S.X."/>
        </authorList>
    </citation>
    <scope>NUCLEOTIDE SEQUENCE [LARGE SCALE GENOMIC DNA]</scope>
    <source>
        <strain evidence="1 2">LaAM-08-1</strain>
    </source>
</reference>
<dbReference type="Proteomes" id="UP000054477">
    <property type="component" value="Unassembled WGS sequence"/>
</dbReference>
<reference evidence="2" key="2">
    <citation type="submission" date="2015-01" db="EMBL/GenBank/DDBJ databases">
        <title>Evolutionary Origins and Diversification of the Mycorrhizal Mutualists.</title>
        <authorList>
            <consortium name="DOE Joint Genome Institute"/>
            <consortium name="Mycorrhizal Genomics Consortium"/>
            <person name="Kohler A."/>
            <person name="Kuo A."/>
            <person name="Nagy L.G."/>
            <person name="Floudas D."/>
            <person name="Copeland A."/>
            <person name="Barry K.W."/>
            <person name="Cichocki N."/>
            <person name="Veneault-Fourrey C."/>
            <person name="LaButti K."/>
            <person name="Lindquist E.A."/>
            <person name="Lipzen A."/>
            <person name="Lundell T."/>
            <person name="Morin E."/>
            <person name="Murat C."/>
            <person name="Riley R."/>
            <person name="Ohm R."/>
            <person name="Sun H."/>
            <person name="Tunlid A."/>
            <person name="Henrissat B."/>
            <person name="Grigoriev I.V."/>
            <person name="Hibbett D.S."/>
            <person name="Martin F."/>
        </authorList>
    </citation>
    <scope>NUCLEOTIDE SEQUENCE [LARGE SCALE GENOMIC DNA]</scope>
    <source>
        <strain evidence="2">LaAM-08-1</strain>
    </source>
</reference>
<name>A0A0C9X0I2_9AGAR</name>
<dbReference type="AlphaFoldDB" id="A0A0C9X0I2"/>
<dbReference type="HOGENOM" id="CLU_127787_0_0_1"/>
<proteinExistence type="predicted"/>
<keyword evidence="2" id="KW-1185">Reference proteome</keyword>
<evidence type="ECO:0000313" key="2">
    <source>
        <dbReference type="Proteomes" id="UP000054477"/>
    </source>
</evidence>